<sequence>MLVVVLAVSRVPAPVVHIVDVISVRDRDMAASFTVDVVMTFVYRVAGWLTFVVVILVPSVKVTVVRVVDVIPMRDRDMAASFAVHMIVCDVLVVGCAGHRLSPSVRFLTRELMARRNSNPAATVVPESNYGSQQSVAACPREFCRALPAQKPALRGAAVSLVRHASWRFMSSKWWRTSCSVLAATHRRVRSVRCGQL</sequence>
<protein>
    <submittedName>
        <fullName evidence="2">Uncharacterized protein</fullName>
    </submittedName>
</protein>
<feature type="transmembrane region" description="Helical" evidence="1">
    <location>
        <begin position="80"/>
        <end position="101"/>
    </location>
</feature>
<name>A0A7I7YSJ7_9MYCO</name>
<keyword evidence="3" id="KW-1185">Reference proteome</keyword>
<keyword evidence="1" id="KW-1133">Transmembrane helix</keyword>
<organism evidence="2 3">
    <name type="scientific">Mycobacterium parmense</name>
    <dbReference type="NCBI Taxonomy" id="185642"/>
    <lineage>
        <taxon>Bacteria</taxon>
        <taxon>Bacillati</taxon>
        <taxon>Actinomycetota</taxon>
        <taxon>Actinomycetes</taxon>
        <taxon>Mycobacteriales</taxon>
        <taxon>Mycobacteriaceae</taxon>
        <taxon>Mycobacterium</taxon>
        <taxon>Mycobacterium simiae complex</taxon>
    </lineage>
</organism>
<dbReference type="EMBL" id="AP022614">
    <property type="protein sequence ID" value="BBZ44825.1"/>
    <property type="molecule type" value="Genomic_DNA"/>
</dbReference>
<dbReference type="AlphaFoldDB" id="A0A7I7YSJ7"/>
<dbReference type="Proteomes" id="UP000467105">
    <property type="component" value="Chromosome"/>
</dbReference>
<feature type="transmembrane region" description="Helical" evidence="1">
    <location>
        <begin position="42"/>
        <end position="68"/>
    </location>
</feature>
<proteinExistence type="predicted"/>
<evidence type="ECO:0000313" key="2">
    <source>
        <dbReference type="EMBL" id="BBZ44825.1"/>
    </source>
</evidence>
<evidence type="ECO:0000256" key="1">
    <source>
        <dbReference type="SAM" id="Phobius"/>
    </source>
</evidence>
<keyword evidence="1" id="KW-0812">Transmembrane</keyword>
<gene>
    <name evidence="2" type="ORF">MPRM_21060</name>
</gene>
<evidence type="ECO:0000313" key="3">
    <source>
        <dbReference type="Proteomes" id="UP000467105"/>
    </source>
</evidence>
<reference evidence="2 3" key="1">
    <citation type="journal article" date="2019" name="Emerg. Microbes Infect.">
        <title>Comprehensive subspecies identification of 175 nontuberculous mycobacteria species based on 7547 genomic profiles.</title>
        <authorList>
            <person name="Matsumoto Y."/>
            <person name="Kinjo T."/>
            <person name="Motooka D."/>
            <person name="Nabeya D."/>
            <person name="Jung N."/>
            <person name="Uechi K."/>
            <person name="Horii T."/>
            <person name="Iida T."/>
            <person name="Fujita J."/>
            <person name="Nakamura S."/>
        </authorList>
    </citation>
    <scope>NUCLEOTIDE SEQUENCE [LARGE SCALE GENOMIC DNA]</scope>
    <source>
        <strain evidence="2 3">JCM 14742</strain>
    </source>
</reference>
<keyword evidence="1" id="KW-0472">Membrane</keyword>
<accession>A0A7I7YSJ7</accession>